<gene>
    <name evidence="1" type="ORF">CWI36_0847p0010</name>
</gene>
<keyword evidence="2" id="KW-1185">Reference proteome</keyword>
<accession>A0A4Q9L869</accession>
<sequence>MKIFSKNVLILIFIKFDSIKAVLRIYFINDQVGMEPPKKREKMDIKENTDLDFFEIDQKDTNFLTFNKISIKTQSDILVLENIKYRDFQKFCNVLRAPTIPFKALEPYEFCIFLLILDQLEVVKNANFFNFISNLIFYSIYISDIYDQYLSFDFHKDKIFNSILKMNFKILVDEFFKIWSFEKCFYDSFIEVEDLKNDDQEDVLCDVIEKIYTLNIDGNEYSSFGWKIKNDHDFIQQLHIIFRICKIHKVNIFDYTILHEPIADILSRIAESIEKIDFFYHVIPSTIIRLINDDTLFMNLKLVAIHIQENDIEKYYFEPNGKFSVEYEKSVNNNSFYRGIPPFNDCFSTFSFILTLKNNYYEKIKFIQSLIECFRINILWKRSSLDFLSDITHFGFYVRNKILSDQMEEIFLLENLKIIFSISYFGLNHMGYFEYPISVAEQIHYVSIHDSQIDYCCLQTILKFSCLKSLSISRTFIATLPKTRPFFKNTKLHSVSFVDVRYDDYKKFLNLLNYFKDSNNFKFEFETPSFRCSDLQAEDYDFVILKLFTLPSACMPKKSVYLEYVDTNLINVSLDFYVSFEQLLCILTISNCSSLKTVKIQDYEIKSSEMMFLHEFTNLDSLFLHTSQQKAFLYELFGHNLYKSIKNLYFSKTCIVEQDTNQLSLFENLESLTFHFCTFSDSSKKLPMREKLKKIKNISIIQLSYEFNMELIKFLEEEYKNIFEVSYKKEYLK</sequence>
<reference evidence="1 2" key="1">
    <citation type="submission" date="2017-12" db="EMBL/GenBank/DDBJ databases">
        <authorList>
            <person name="Pombert J.-F."/>
            <person name="Haag K.L."/>
            <person name="Ebert D."/>
        </authorList>
    </citation>
    <scope>NUCLEOTIDE SEQUENCE [LARGE SCALE GENOMIC DNA]</scope>
    <source>
        <strain evidence="1">BE-OM-2</strain>
    </source>
</reference>
<evidence type="ECO:0000313" key="1">
    <source>
        <dbReference type="EMBL" id="TBU03878.1"/>
    </source>
</evidence>
<name>A0A4Q9L869_9MICR</name>
<evidence type="ECO:0000313" key="2">
    <source>
        <dbReference type="Proteomes" id="UP000291404"/>
    </source>
</evidence>
<dbReference type="Proteomes" id="UP000291404">
    <property type="component" value="Unassembled WGS sequence"/>
</dbReference>
<dbReference type="VEuPathDB" id="MicrosporidiaDB:CWI36_0847p0010"/>
<dbReference type="SUPFAM" id="SSF52058">
    <property type="entry name" value="L domain-like"/>
    <property type="match status" value="1"/>
</dbReference>
<protein>
    <submittedName>
        <fullName evidence="1">Uncharacterized protein</fullName>
    </submittedName>
</protein>
<organism evidence="1 2">
    <name type="scientific">Hamiltosporidium magnivora</name>
    <dbReference type="NCBI Taxonomy" id="148818"/>
    <lineage>
        <taxon>Eukaryota</taxon>
        <taxon>Fungi</taxon>
        <taxon>Fungi incertae sedis</taxon>
        <taxon>Microsporidia</taxon>
        <taxon>Dubosqiidae</taxon>
        <taxon>Hamiltosporidium</taxon>
    </lineage>
</organism>
<proteinExistence type="predicted"/>
<comment type="caution">
    <text evidence="1">The sequence shown here is derived from an EMBL/GenBank/DDBJ whole genome shotgun (WGS) entry which is preliminary data.</text>
</comment>
<dbReference type="AlphaFoldDB" id="A0A4Q9L869"/>
<dbReference type="Gene3D" id="3.80.10.10">
    <property type="entry name" value="Ribonuclease Inhibitor"/>
    <property type="match status" value="1"/>
</dbReference>
<dbReference type="VEuPathDB" id="MicrosporidiaDB:CWI39_0622p0010"/>
<dbReference type="InterPro" id="IPR032675">
    <property type="entry name" value="LRR_dom_sf"/>
</dbReference>
<dbReference type="EMBL" id="PITI01000847">
    <property type="protein sequence ID" value="TBU03878.1"/>
    <property type="molecule type" value="Genomic_DNA"/>
</dbReference>